<proteinExistence type="predicted"/>
<evidence type="ECO:0000313" key="7">
    <source>
        <dbReference type="Proteomes" id="UP000779809"/>
    </source>
</evidence>
<feature type="transmembrane region" description="Helical" evidence="5">
    <location>
        <begin position="31"/>
        <end position="52"/>
    </location>
</feature>
<evidence type="ECO:0000256" key="3">
    <source>
        <dbReference type="ARBA" id="ARBA00022989"/>
    </source>
</evidence>
<evidence type="ECO:0000256" key="4">
    <source>
        <dbReference type="ARBA" id="ARBA00023136"/>
    </source>
</evidence>
<dbReference type="PANTHER" id="PTHR36926">
    <property type="entry name" value="COLICIN V PRODUCTION PROTEIN"/>
    <property type="match status" value="1"/>
</dbReference>
<feature type="transmembrane region" description="Helical" evidence="5">
    <location>
        <begin position="6"/>
        <end position="24"/>
    </location>
</feature>
<dbReference type="PANTHER" id="PTHR36926:SF1">
    <property type="entry name" value="COLICIN V PRODUCTION PROTEIN"/>
    <property type="match status" value="1"/>
</dbReference>
<reference evidence="6" key="1">
    <citation type="submission" date="2020-07" db="EMBL/GenBank/DDBJ databases">
        <title>Huge and variable diversity of episymbiotic CPR bacteria and DPANN archaea in groundwater ecosystems.</title>
        <authorList>
            <person name="He C.Y."/>
            <person name="Keren R."/>
            <person name="Whittaker M."/>
            <person name="Farag I.F."/>
            <person name="Doudna J."/>
            <person name="Cate J.H.D."/>
            <person name="Banfield J.F."/>
        </authorList>
    </citation>
    <scope>NUCLEOTIDE SEQUENCE</scope>
    <source>
        <strain evidence="6">NC_groundwater_580_Pr5_B-0.1um_64_19</strain>
    </source>
</reference>
<dbReference type="EMBL" id="JACPNR010000004">
    <property type="protein sequence ID" value="MBI2677800.1"/>
    <property type="molecule type" value="Genomic_DNA"/>
</dbReference>
<accession>A0A932EQF9</accession>
<sequence length="180" mass="19140">MTALDWVLVAVVAFSVLFAALRGFLYEAFSLAGVVFGFVIAAWGYARVAPWFLQYVKAQPIADFGAFCALFVLTTLLLSLAGEIARSAAKSAGLRPVDRVLGGAFGLLRGLLAGAVIALAVAAYVPQAMAGSLLGRHFLVGARALSWITPEDVRRQFQEGTLAIRKAAEEKLAPPSEKQK</sequence>
<keyword evidence="4 5" id="KW-0472">Membrane</keyword>
<comment type="caution">
    <text evidence="6">The sequence shown here is derived from an EMBL/GenBank/DDBJ whole genome shotgun (WGS) entry which is preliminary data.</text>
</comment>
<dbReference type="Proteomes" id="UP000779809">
    <property type="component" value="Unassembled WGS sequence"/>
</dbReference>
<feature type="transmembrane region" description="Helical" evidence="5">
    <location>
        <begin position="64"/>
        <end position="85"/>
    </location>
</feature>
<protein>
    <submittedName>
        <fullName evidence="6">CvpA family protein</fullName>
    </submittedName>
</protein>
<dbReference type="AlphaFoldDB" id="A0A932EQF9"/>
<gene>
    <name evidence="6" type="ORF">HYX28_03370</name>
</gene>
<dbReference type="GO" id="GO:0009403">
    <property type="term" value="P:toxin biosynthetic process"/>
    <property type="evidence" value="ECO:0007669"/>
    <property type="project" value="InterPro"/>
</dbReference>
<evidence type="ECO:0000256" key="2">
    <source>
        <dbReference type="ARBA" id="ARBA00022692"/>
    </source>
</evidence>
<evidence type="ECO:0000256" key="5">
    <source>
        <dbReference type="SAM" id="Phobius"/>
    </source>
</evidence>
<organism evidence="6 7">
    <name type="scientific">Candidatus Korobacter versatilis</name>
    <dbReference type="NCBI Taxonomy" id="658062"/>
    <lineage>
        <taxon>Bacteria</taxon>
        <taxon>Pseudomonadati</taxon>
        <taxon>Acidobacteriota</taxon>
        <taxon>Terriglobia</taxon>
        <taxon>Terriglobales</taxon>
        <taxon>Candidatus Korobacteraceae</taxon>
        <taxon>Candidatus Korobacter</taxon>
    </lineage>
</organism>
<keyword evidence="3 5" id="KW-1133">Transmembrane helix</keyword>
<keyword evidence="2 5" id="KW-0812">Transmembrane</keyword>
<dbReference type="InterPro" id="IPR052719">
    <property type="entry name" value="CvpA-like"/>
</dbReference>
<comment type="subcellular location">
    <subcellularLocation>
        <location evidence="1">Membrane</location>
        <topology evidence="1">Multi-pass membrane protein</topology>
    </subcellularLocation>
</comment>
<feature type="transmembrane region" description="Helical" evidence="5">
    <location>
        <begin position="106"/>
        <end position="125"/>
    </location>
</feature>
<evidence type="ECO:0000313" key="6">
    <source>
        <dbReference type="EMBL" id="MBI2677800.1"/>
    </source>
</evidence>
<name>A0A932EQF9_9BACT</name>
<evidence type="ECO:0000256" key="1">
    <source>
        <dbReference type="ARBA" id="ARBA00004141"/>
    </source>
</evidence>
<dbReference type="Pfam" id="PF02674">
    <property type="entry name" value="Colicin_V"/>
    <property type="match status" value="1"/>
</dbReference>
<dbReference type="InterPro" id="IPR003825">
    <property type="entry name" value="Colicin-V_CvpA"/>
</dbReference>
<dbReference type="GO" id="GO:0016020">
    <property type="term" value="C:membrane"/>
    <property type="evidence" value="ECO:0007669"/>
    <property type="project" value="UniProtKB-SubCell"/>
</dbReference>